<dbReference type="Pfam" id="PF01343">
    <property type="entry name" value="Peptidase_S49"/>
    <property type="match status" value="2"/>
</dbReference>
<dbReference type="Gene3D" id="6.20.330.10">
    <property type="match status" value="1"/>
</dbReference>
<evidence type="ECO:0000256" key="3">
    <source>
        <dbReference type="ARBA" id="ARBA00022801"/>
    </source>
</evidence>
<keyword evidence="2" id="KW-0645">Protease</keyword>
<name>A0ABP1GG42_9CHLO</name>
<dbReference type="CDD" id="cd07018">
    <property type="entry name" value="S49_SppA_67K_type"/>
    <property type="match status" value="1"/>
</dbReference>
<dbReference type="InterPro" id="IPR002142">
    <property type="entry name" value="Peptidase_S49"/>
</dbReference>
<dbReference type="NCBIfam" id="TIGR00706">
    <property type="entry name" value="SppA_dom"/>
    <property type="match status" value="1"/>
</dbReference>
<dbReference type="Proteomes" id="UP001497392">
    <property type="component" value="Unassembled WGS sequence"/>
</dbReference>
<evidence type="ECO:0000256" key="4">
    <source>
        <dbReference type="ARBA" id="ARBA00022825"/>
    </source>
</evidence>
<dbReference type="SUPFAM" id="SSF52096">
    <property type="entry name" value="ClpP/crotonase"/>
    <property type="match status" value="2"/>
</dbReference>
<comment type="similarity">
    <text evidence="1">Belongs to the peptidase S49 family.</text>
</comment>
<dbReference type="InterPro" id="IPR004635">
    <property type="entry name" value="Pept_S49_SppA"/>
</dbReference>
<evidence type="ECO:0000256" key="2">
    <source>
        <dbReference type="ARBA" id="ARBA00022670"/>
    </source>
</evidence>
<dbReference type="PANTHER" id="PTHR33209:SF1">
    <property type="entry name" value="PEPTIDASE S49 DOMAIN-CONTAINING PROTEIN"/>
    <property type="match status" value="1"/>
</dbReference>
<feature type="domain" description="Peptidase S49" evidence="6">
    <location>
        <begin position="187"/>
        <end position="337"/>
    </location>
</feature>
<keyword evidence="3" id="KW-0378">Hydrolase</keyword>
<feature type="compositionally biased region" description="Low complexity" evidence="5">
    <location>
        <begin position="57"/>
        <end position="79"/>
    </location>
</feature>
<dbReference type="Gene3D" id="3.90.226.10">
    <property type="entry name" value="2-enoyl-CoA Hydratase, Chain A, domain 1"/>
    <property type="match status" value="3"/>
</dbReference>
<reference evidence="7 8" key="1">
    <citation type="submission" date="2024-06" db="EMBL/GenBank/DDBJ databases">
        <authorList>
            <person name="Kraege A."/>
            <person name="Thomma B."/>
        </authorList>
    </citation>
    <scope>NUCLEOTIDE SEQUENCE [LARGE SCALE GENOMIC DNA]</scope>
</reference>
<organism evidence="7 8">
    <name type="scientific">Coccomyxa viridis</name>
    <dbReference type="NCBI Taxonomy" id="1274662"/>
    <lineage>
        <taxon>Eukaryota</taxon>
        <taxon>Viridiplantae</taxon>
        <taxon>Chlorophyta</taxon>
        <taxon>core chlorophytes</taxon>
        <taxon>Trebouxiophyceae</taxon>
        <taxon>Trebouxiophyceae incertae sedis</taxon>
        <taxon>Coccomyxaceae</taxon>
        <taxon>Coccomyxa</taxon>
    </lineage>
</organism>
<accession>A0ABP1GG42</accession>
<evidence type="ECO:0000256" key="5">
    <source>
        <dbReference type="SAM" id="MobiDB-lite"/>
    </source>
</evidence>
<dbReference type="CDD" id="cd07023">
    <property type="entry name" value="S49_Sppa_N_C"/>
    <property type="match status" value="1"/>
</dbReference>
<dbReference type="InterPro" id="IPR029045">
    <property type="entry name" value="ClpP/crotonase-like_dom_sf"/>
</dbReference>
<sequence>MQVHVPTCTARSHALYTGASGRLVGTRKYVRLSQDHRGKSISAPVRMRRSLQCRAEAQSPAAETTQSTAPPSSPQQASENGAVGLPSGDLVYKAPSGMQKFATSLRLIRALPWRRFKKGSVLVIELGGGITEKRQGRFGDAKSMPQITAALKKAAYDPRISGIVLKVSPLSAGWAKLQEIRQYIEFFRKSGKFSVAYMAQGGEKEYYAASACEEIYVPPSGSLSLRGLAVAGTFLRGALEKVGVDPNIKRIGKYKSAGDQLLRKDMSEAQREQLTAILDDLYEGFTDDVAASKGKSAAEVEAMLDQGIYRMEDYVEGGWVTALKYEDEVIKDLEKRTDSKPDKLRGVGLKKYASVSPTAFGLVGKKRLAVIRAAGAIVGGSGGSPAGGTITAAELVRQIRLVGKNKAFSGLILRVDSPGGDALASDLIWRELRVLAEKKPVIASMGDVAASGGYYLAMAAHKVVAERLTITGSIGVITGKFNLGELYKKIGYSKELISRGRYAELLADNRTFTEEEDSYFSDQALYAYESFRNKAALSRGMQNEQMQEFAQGRVWSGKRALEVGLVDALGGLSRAVAIAKQQLKIPDGDNVALIELSREQMSPLMLLTGGASASGAVLDIVQAVQSFGSEGALLQLLTQGLRGASAQMLGLDVGPRPMAVMPDIKVQGASELL</sequence>
<dbReference type="InterPro" id="IPR047217">
    <property type="entry name" value="S49_SppA_67K_type_N"/>
</dbReference>
<protein>
    <submittedName>
        <fullName evidence="7">G12543 protein</fullName>
    </submittedName>
</protein>
<comment type="caution">
    <text evidence="7">The sequence shown here is derived from an EMBL/GenBank/DDBJ whole genome shotgun (WGS) entry which is preliminary data.</text>
</comment>
<evidence type="ECO:0000313" key="8">
    <source>
        <dbReference type="Proteomes" id="UP001497392"/>
    </source>
</evidence>
<proteinExistence type="inferred from homology"/>
<gene>
    <name evidence="7" type="primary">g12543</name>
    <name evidence="7" type="ORF">VP750_LOCUS11159</name>
</gene>
<dbReference type="PANTHER" id="PTHR33209">
    <property type="entry name" value="PROTEASE 4"/>
    <property type="match status" value="1"/>
</dbReference>
<feature type="region of interest" description="Disordered" evidence="5">
    <location>
        <begin position="54"/>
        <end position="84"/>
    </location>
</feature>
<evidence type="ECO:0000256" key="1">
    <source>
        <dbReference type="ARBA" id="ARBA00008683"/>
    </source>
</evidence>
<keyword evidence="4" id="KW-0720">Serine protease</keyword>
<feature type="domain" description="Peptidase S49" evidence="6">
    <location>
        <begin position="435"/>
        <end position="584"/>
    </location>
</feature>
<evidence type="ECO:0000259" key="6">
    <source>
        <dbReference type="Pfam" id="PF01343"/>
    </source>
</evidence>
<keyword evidence="8" id="KW-1185">Reference proteome</keyword>
<dbReference type="InterPro" id="IPR047272">
    <property type="entry name" value="S49_SppA_C"/>
</dbReference>
<evidence type="ECO:0000313" key="7">
    <source>
        <dbReference type="EMBL" id="CAL5229253.1"/>
    </source>
</evidence>
<dbReference type="EMBL" id="CAXHTA020000020">
    <property type="protein sequence ID" value="CAL5229253.1"/>
    <property type="molecule type" value="Genomic_DNA"/>
</dbReference>